<dbReference type="InterPro" id="IPR012317">
    <property type="entry name" value="Poly(ADP-ribose)pol_cat_dom"/>
</dbReference>
<evidence type="ECO:0000256" key="1">
    <source>
        <dbReference type="ARBA" id="ARBA00024347"/>
    </source>
</evidence>
<keyword evidence="6" id="KW-1185">Reference proteome</keyword>
<feature type="region of interest" description="Disordered" evidence="2">
    <location>
        <begin position="214"/>
        <end position="236"/>
    </location>
</feature>
<dbReference type="Pfam" id="PF00644">
    <property type="entry name" value="PARP"/>
    <property type="match status" value="1"/>
</dbReference>
<dbReference type="OMA" id="GHEQPNC"/>
<dbReference type="Ensembl" id="ENSGMOT00000032109.1">
    <property type="protein sequence ID" value="ENSGMOP00000051724.1"/>
    <property type="gene ID" value="ENSGMOG00000029491.1"/>
</dbReference>
<evidence type="ECO:0000313" key="5">
    <source>
        <dbReference type="Ensembl" id="ENSGMOP00000051724.1"/>
    </source>
</evidence>
<sequence length="236" mass="26832">MYSKVKVYLHMFCTLVYATVLALHLLCKAWSRVLIPSTVANGYDCVLQAHSYSKMYQQQSYSWEEDDFQLPPGVKKIGHEQPNCGQTYVMYHGTTRTNATAILREGFRQSAGGMLGRGVYLSRDLNKARRYPIDPSLPNSERVVLRVEVNVGNVIAINYQGHPRQKNWHDGGWLVTREVFDTAWCPPNCGMTPGGMEEDCVWDPSRIKIVKCISPTQRGQRGQRGRRGRRGRGRIP</sequence>
<dbReference type="Proteomes" id="UP000694546">
    <property type="component" value="Chromosome 2"/>
</dbReference>
<dbReference type="PANTHER" id="PTHR36542:SF2">
    <property type="entry name" value="GIG2-LIKE PROTEIN DRED-RELATED"/>
    <property type="match status" value="1"/>
</dbReference>
<dbReference type="SUPFAM" id="SSF56399">
    <property type="entry name" value="ADP-ribosylation"/>
    <property type="match status" value="1"/>
</dbReference>
<dbReference type="AlphaFoldDB" id="A0A8C5BVE5"/>
<dbReference type="Gene3D" id="3.90.175.10">
    <property type="entry name" value="Diphtheria Toxin, domain 1"/>
    <property type="match status" value="1"/>
</dbReference>
<keyword evidence="3" id="KW-0472">Membrane</keyword>
<feature type="domain" description="PARP catalytic" evidence="4">
    <location>
        <begin position="84"/>
        <end position="158"/>
    </location>
</feature>
<proteinExistence type="inferred from homology"/>
<reference evidence="5" key="1">
    <citation type="submission" date="2025-08" db="UniProtKB">
        <authorList>
            <consortium name="Ensembl"/>
        </authorList>
    </citation>
    <scope>IDENTIFICATION</scope>
</reference>
<evidence type="ECO:0000256" key="2">
    <source>
        <dbReference type="SAM" id="MobiDB-lite"/>
    </source>
</evidence>
<reference evidence="5" key="2">
    <citation type="submission" date="2025-09" db="UniProtKB">
        <authorList>
            <consortium name="Ensembl"/>
        </authorList>
    </citation>
    <scope>IDENTIFICATION</scope>
</reference>
<keyword evidence="3" id="KW-1133">Transmembrane helix</keyword>
<comment type="similarity">
    <text evidence="1">Belongs to the ARTD/PARP family.</text>
</comment>
<feature type="transmembrane region" description="Helical" evidence="3">
    <location>
        <begin position="7"/>
        <end position="26"/>
    </location>
</feature>
<evidence type="ECO:0000256" key="3">
    <source>
        <dbReference type="SAM" id="Phobius"/>
    </source>
</evidence>
<dbReference type="GO" id="GO:0003950">
    <property type="term" value="F:NAD+ poly-ADP-ribosyltransferase activity"/>
    <property type="evidence" value="ECO:0007669"/>
    <property type="project" value="InterPro"/>
</dbReference>
<name>A0A8C5BVE5_GADMO</name>
<feature type="compositionally biased region" description="Basic residues" evidence="2">
    <location>
        <begin position="221"/>
        <end position="236"/>
    </location>
</feature>
<dbReference type="GO" id="GO:0005737">
    <property type="term" value="C:cytoplasm"/>
    <property type="evidence" value="ECO:0007669"/>
    <property type="project" value="TreeGrafter"/>
</dbReference>
<protein>
    <recommendedName>
        <fullName evidence="4">PARP catalytic domain-containing protein</fullName>
    </recommendedName>
</protein>
<dbReference type="PANTHER" id="PTHR36542">
    <property type="entry name" value="GIG2-LIKE PROTEIN DRED-RELATED"/>
    <property type="match status" value="1"/>
</dbReference>
<evidence type="ECO:0000259" key="4">
    <source>
        <dbReference type="Pfam" id="PF00644"/>
    </source>
</evidence>
<accession>A0A8C5BVE5</accession>
<evidence type="ECO:0000313" key="6">
    <source>
        <dbReference type="Proteomes" id="UP000694546"/>
    </source>
</evidence>
<keyword evidence="3" id="KW-0812">Transmembrane</keyword>
<organism evidence="5 6">
    <name type="scientific">Gadus morhua</name>
    <name type="common">Atlantic cod</name>
    <dbReference type="NCBI Taxonomy" id="8049"/>
    <lineage>
        <taxon>Eukaryota</taxon>
        <taxon>Metazoa</taxon>
        <taxon>Chordata</taxon>
        <taxon>Craniata</taxon>
        <taxon>Vertebrata</taxon>
        <taxon>Euteleostomi</taxon>
        <taxon>Actinopterygii</taxon>
        <taxon>Neopterygii</taxon>
        <taxon>Teleostei</taxon>
        <taxon>Neoteleostei</taxon>
        <taxon>Acanthomorphata</taxon>
        <taxon>Zeiogadaria</taxon>
        <taxon>Gadariae</taxon>
        <taxon>Gadiformes</taxon>
        <taxon>Gadoidei</taxon>
        <taxon>Gadidae</taxon>
        <taxon>Gadus</taxon>
    </lineage>
</organism>
<dbReference type="GeneTree" id="ENSGT00940000164445"/>